<dbReference type="Proteomes" id="UP000784294">
    <property type="component" value="Unassembled WGS sequence"/>
</dbReference>
<organism evidence="2 3">
    <name type="scientific">Protopolystoma xenopodis</name>
    <dbReference type="NCBI Taxonomy" id="117903"/>
    <lineage>
        <taxon>Eukaryota</taxon>
        <taxon>Metazoa</taxon>
        <taxon>Spiralia</taxon>
        <taxon>Lophotrochozoa</taxon>
        <taxon>Platyhelminthes</taxon>
        <taxon>Monogenea</taxon>
        <taxon>Polyopisthocotylea</taxon>
        <taxon>Polystomatidea</taxon>
        <taxon>Polystomatidae</taxon>
        <taxon>Protopolystoma</taxon>
    </lineage>
</organism>
<feature type="compositionally biased region" description="Polar residues" evidence="1">
    <location>
        <begin position="69"/>
        <end position="82"/>
    </location>
</feature>
<comment type="caution">
    <text evidence="2">The sequence shown here is derived from an EMBL/GenBank/DDBJ whole genome shotgun (WGS) entry which is preliminary data.</text>
</comment>
<dbReference type="AlphaFoldDB" id="A0A3S5B2E6"/>
<gene>
    <name evidence="2" type="ORF">PXEA_LOCUS31854</name>
</gene>
<feature type="region of interest" description="Disordered" evidence="1">
    <location>
        <begin position="68"/>
        <end position="92"/>
    </location>
</feature>
<keyword evidence="3" id="KW-1185">Reference proteome</keyword>
<proteinExistence type="predicted"/>
<dbReference type="EMBL" id="CAAALY010257861">
    <property type="protein sequence ID" value="VEL38414.1"/>
    <property type="molecule type" value="Genomic_DNA"/>
</dbReference>
<sequence>MPGQLLIITPGASAAVELKRFRPLPRPQLFSIVCRVFDFRADMLDKYVLMKPPSVYCQVDFLNDPSWRSHGTNGNPSPNVGSTDDRGEDRSFYSLPIPLQTEGKHALFGTLFEIPCADWTGSYN</sequence>
<reference evidence="2" key="1">
    <citation type="submission" date="2018-11" db="EMBL/GenBank/DDBJ databases">
        <authorList>
            <consortium name="Pathogen Informatics"/>
        </authorList>
    </citation>
    <scope>NUCLEOTIDE SEQUENCE</scope>
</reference>
<evidence type="ECO:0000313" key="3">
    <source>
        <dbReference type="Proteomes" id="UP000784294"/>
    </source>
</evidence>
<accession>A0A3S5B2E6</accession>
<protein>
    <submittedName>
        <fullName evidence="2">Uncharacterized protein</fullName>
    </submittedName>
</protein>
<evidence type="ECO:0000256" key="1">
    <source>
        <dbReference type="SAM" id="MobiDB-lite"/>
    </source>
</evidence>
<evidence type="ECO:0000313" key="2">
    <source>
        <dbReference type="EMBL" id="VEL38414.1"/>
    </source>
</evidence>
<name>A0A3S5B2E6_9PLAT</name>